<feature type="compositionally biased region" description="Low complexity" evidence="1">
    <location>
        <begin position="626"/>
        <end position="639"/>
    </location>
</feature>
<feature type="region of interest" description="Disordered" evidence="1">
    <location>
        <begin position="396"/>
        <end position="490"/>
    </location>
</feature>
<organism evidence="3 4">
    <name type="scientific">Aphanomyces stellatus</name>
    <dbReference type="NCBI Taxonomy" id="120398"/>
    <lineage>
        <taxon>Eukaryota</taxon>
        <taxon>Sar</taxon>
        <taxon>Stramenopiles</taxon>
        <taxon>Oomycota</taxon>
        <taxon>Saprolegniomycetes</taxon>
        <taxon>Saprolegniales</taxon>
        <taxon>Verrucalvaceae</taxon>
        <taxon>Aphanomyces</taxon>
    </lineage>
</organism>
<feature type="compositionally biased region" description="Low complexity" evidence="1">
    <location>
        <begin position="649"/>
        <end position="658"/>
    </location>
</feature>
<feature type="compositionally biased region" description="Low complexity" evidence="1">
    <location>
        <begin position="135"/>
        <end position="151"/>
    </location>
</feature>
<accession>A0A485L472</accession>
<keyword evidence="4" id="KW-1185">Reference proteome</keyword>
<evidence type="ECO:0000313" key="3">
    <source>
        <dbReference type="EMBL" id="VFT92270.1"/>
    </source>
</evidence>
<dbReference type="Proteomes" id="UP000332933">
    <property type="component" value="Unassembled WGS sequence"/>
</dbReference>
<evidence type="ECO:0000313" key="2">
    <source>
        <dbReference type="EMBL" id="KAF0693603.1"/>
    </source>
</evidence>
<feature type="compositionally biased region" description="Polar residues" evidence="1">
    <location>
        <begin position="253"/>
        <end position="263"/>
    </location>
</feature>
<dbReference type="EMBL" id="VJMH01005679">
    <property type="protein sequence ID" value="KAF0693603.1"/>
    <property type="molecule type" value="Genomic_DNA"/>
</dbReference>
<evidence type="ECO:0000256" key="1">
    <source>
        <dbReference type="SAM" id="MobiDB-lite"/>
    </source>
</evidence>
<dbReference type="AlphaFoldDB" id="A0A485L472"/>
<feature type="compositionally biased region" description="Polar residues" evidence="1">
    <location>
        <begin position="85"/>
        <end position="98"/>
    </location>
</feature>
<dbReference type="EMBL" id="CAADRA010005700">
    <property type="protein sequence ID" value="VFT92270.1"/>
    <property type="molecule type" value="Genomic_DNA"/>
</dbReference>
<feature type="compositionally biased region" description="Polar residues" evidence="1">
    <location>
        <begin position="107"/>
        <end position="119"/>
    </location>
</feature>
<feature type="compositionally biased region" description="Low complexity" evidence="1">
    <location>
        <begin position="429"/>
        <end position="490"/>
    </location>
</feature>
<feature type="compositionally biased region" description="Low complexity" evidence="1">
    <location>
        <begin position="1"/>
        <end position="13"/>
    </location>
</feature>
<feature type="compositionally biased region" description="Low complexity" evidence="1">
    <location>
        <begin position="701"/>
        <end position="710"/>
    </location>
</feature>
<feature type="compositionally biased region" description="Low complexity" evidence="1">
    <location>
        <begin position="21"/>
        <end position="75"/>
    </location>
</feature>
<dbReference type="OrthoDB" id="168334at2759"/>
<gene>
    <name evidence="3" type="primary">Aste57867_15468</name>
    <name evidence="2" type="ORF">As57867_015412</name>
    <name evidence="3" type="ORF">ASTE57867_15468</name>
</gene>
<feature type="compositionally biased region" description="Acidic residues" evidence="1">
    <location>
        <begin position="676"/>
        <end position="700"/>
    </location>
</feature>
<sequence>MQSVAPPAVGPPAKKARTRAPPKTAAPKATPQAPPVKVAVPTGAKPAAAAPDSTTPKGKRPTAATAKKKQAPVAAGTAVSMNGPAGSTTATPSTNTMPSAAPGSFGANGTPSMNSNASSAPGGGLQRSYSGINLTTGNPPTGANGNNGAPGDASAHQQHDPTMRRSAMQALYMRYKQLHGSKVDDTTLQRMAAKLEQQIAMKSANREEYTVNSQNEIKRIDLSQRMYGTPPQGSGGMSGSTPTDPSTAAAAMQTPNGATSASMGQFTPAAAQQQMLQRQMSQNMLYGNTDAASAAAMQAQMAAGNAFQHAAAPGNLSYQEFCQRMRFQPMDKLVDIMWNQRLMIFQLQQETVAYKKQCGAMQQMMMTMNMNMNNGYGNMAQYQQFQGQQVGMKAQSPMYNGGGYGMPQQPSMDPSLTRQASMNNMAYGSQQQQPQAATPLQQSQAYPSQPGAPPAAATTPSVPATTVPTAAATTTSGPPTTAPQTAVTTSANSGASVAAAYWKKVAELKEKHSDHLKKAYQILCMAAQSGSRQTSKAESMKQNIHYAIVVLNESAEGGAQPRDANVLMAIETFIVESIVPLVKKVQEVSQTQQHLQQQQQMAALKAEQMQQPPVGEFTKQLFDAMPHAPSHAQPQAQPAQVPPPPPSASPAAQAADVAAKAEEKKENASVMGNMDDFADFPELDDLDDDKLDDDDDDNDDGNGSSGSTNDDGGRTKRPLDGI</sequence>
<protein>
    <submittedName>
        <fullName evidence="3">Aste57867_15468 protein</fullName>
    </submittedName>
</protein>
<dbReference type="PANTHER" id="PTHR34377">
    <property type="entry name" value="TETRATRICOPEPTIDE REPEAT (TPR)-LIKE SUPERFAMILY PROTEIN"/>
    <property type="match status" value="1"/>
</dbReference>
<reference evidence="3 4" key="1">
    <citation type="submission" date="2019-03" db="EMBL/GenBank/DDBJ databases">
        <authorList>
            <person name="Gaulin E."/>
            <person name="Dumas B."/>
        </authorList>
    </citation>
    <scope>NUCLEOTIDE SEQUENCE [LARGE SCALE GENOMIC DNA]</scope>
    <source>
        <strain evidence="3">CBS 568.67</strain>
    </source>
</reference>
<feature type="region of interest" description="Disordered" evidence="1">
    <location>
        <begin position="1"/>
        <end position="163"/>
    </location>
</feature>
<feature type="region of interest" description="Disordered" evidence="1">
    <location>
        <begin position="228"/>
        <end position="263"/>
    </location>
</feature>
<proteinExistence type="predicted"/>
<feature type="compositionally biased region" description="Basic and acidic residues" evidence="1">
    <location>
        <begin position="711"/>
        <end position="722"/>
    </location>
</feature>
<feature type="compositionally biased region" description="Polar residues" evidence="1">
    <location>
        <begin position="408"/>
        <end position="428"/>
    </location>
</feature>
<dbReference type="PANTHER" id="PTHR34377:SF3">
    <property type="entry name" value="TETRATRICOPEPTIDE REPEAT (TPR)-LIKE SUPERFAMILY PROTEIN"/>
    <property type="match status" value="1"/>
</dbReference>
<reference evidence="2" key="2">
    <citation type="submission" date="2019-06" db="EMBL/GenBank/DDBJ databases">
        <title>Genomics analysis of Aphanomyces spp. identifies a new class of oomycete effector associated with host adaptation.</title>
        <authorList>
            <person name="Gaulin E."/>
        </authorList>
    </citation>
    <scope>NUCLEOTIDE SEQUENCE</scope>
    <source>
        <strain evidence="2">CBS 578.67</strain>
    </source>
</reference>
<name>A0A485L472_9STRA</name>
<evidence type="ECO:0000313" key="4">
    <source>
        <dbReference type="Proteomes" id="UP000332933"/>
    </source>
</evidence>
<feature type="region of interest" description="Disordered" evidence="1">
    <location>
        <begin position="626"/>
        <end position="722"/>
    </location>
</feature>